<evidence type="ECO:0000313" key="6">
    <source>
        <dbReference type="Proteomes" id="UP000504635"/>
    </source>
</evidence>
<dbReference type="InterPro" id="IPR009057">
    <property type="entry name" value="Homeodomain-like_sf"/>
</dbReference>
<dbReference type="InterPro" id="IPR006600">
    <property type="entry name" value="HTH_CenpB_DNA-bd_dom"/>
</dbReference>
<dbReference type="Pfam" id="PF03221">
    <property type="entry name" value="HTH_Tnp_Tc5"/>
    <property type="match status" value="1"/>
</dbReference>
<dbReference type="KEGG" id="soy:115891305"/>
<accession>A0A6J2YU26</accession>
<evidence type="ECO:0000313" key="7">
    <source>
        <dbReference type="RefSeq" id="XP_030767613.1"/>
    </source>
</evidence>
<dbReference type="PANTHER" id="PTHR19303">
    <property type="entry name" value="TRANSPOSON"/>
    <property type="match status" value="1"/>
</dbReference>
<evidence type="ECO:0000259" key="5">
    <source>
        <dbReference type="Pfam" id="PF05225"/>
    </source>
</evidence>
<keyword evidence="6" id="KW-1185">Reference proteome</keyword>
<gene>
    <name evidence="7" type="primary">LOC115891305</name>
</gene>
<proteinExistence type="predicted"/>
<evidence type="ECO:0000256" key="2">
    <source>
        <dbReference type="ARBA" id="ARBA00023125"/>
    </source>
</evidence>
<evidence type="ECO:0000259" key="4">
    <source>
        <dbReference type="Pfam" id="PF03221"/>
    </source>
</evidence>
<evidence type="ECO:0000256" key="1">
    <source>
        <dbReference type="ARBA" id="ARBA00004123"/>
    </source>
</evidence>
<dbReference type="Proteomes" id="UP000504635">
    <property type="component" value="Unplaced"/>
</dbReference>
<dbReference type="InterPro" id="IPR007889">
    <property type="entry name" value="HTH_Psq"/>
</dbReference>
<keyword evidence="2" id="KW-0238">DNA-binding</keyword>
<comment type="subcellular location">
    <subcellularLocation>
        <location evidence="1">Nucleus</location>
    </subcellularLocation>
</comment>
<feature type="domain" description="HTH CENPB-type" evidence="4">
    <location>
        <begin position="80"/>
        <end position="138"/>
    </location>
</feature>
<dbReference type="PANTHER" id="PTHR19303:SF74">
    <property type="entry name" value="POGO TRANSPOSABLE ELEMENT WITH KRAB DOMAIN"/>
    <property type="match status" value="1"/>
</dbReference>
<dbReference type="GO" id="GO:0003677">
    <property type="term" value="F:DNA binding"/>
    <property type="evidence" value="ECO:0007669"/>
    <property type="project" value="UniProtKB-KW"/>
</dbReference>
<feature type="domain" description="HTH psq-type" evidence="5">
    <location>
        <begin position="17"/>
        <end position="58"/>
    </location>
</feature>
<dbReference type="AlphaFoldDB" id="A0A6J2YU26"/>
<dbReference type="InterPro" id="IPR050863">
    <property type="entry name" value="CenT-Element_Derived"/>
</dbReference>
<protein>
    <submittedName>
        <fullName evidence="7">Uncharacterized protein LOC115891305</fullName>
    </submittedName>
</protein>
<dbReference type="InParanoid" id="A0A6J2YU26"/>
<evidence type="ECO:0000256" key="3">
    <source>
        <dbReference type="ARBA" id="ARBA00023242"/>
    </source>
</evidence>
<dbReference type="RefSeq" id="XP_030767613.1">
    <property type="nucleotide sequence ID" value="XM_030911753.1"/>
</dbReference>
<dbReference type="GeneID" id="115891305"/>
<sequence length="271" mass="30505">MPTNYRRKGNCSRAAWTEEMLKMAMLAVRSGNMGVNQASREFKVPCTTLRRRLVRGDTKKKGLGPPSVLGLENERKIVFHIKKLQKRGFSPTRKIVCHMAYHLAEKLQIKHTFNKESKLAGDDWLRSFLRRNSDLSVKKSEGVSLARARGMNKKDVDAYFDLLGKTLEEHSLFDKPGNVFNMDETGLQLNNRPEHVIAEKGSKNIAAITSGEKGVTITVICCCNGEGTFIPPACIFKGKNKKKEYEDEMPPGSVVYMSRKSAYINTSIFLT</sequence>
<reference evidence="7" key="1">
    <citation type="submission" date="2025-08" db="UniProtKB">
        <authorList>
            <consortium name="RefSeq"/>
        </authorList>
    </citation>
    <scope>IDENTIFICATION</scope>
    <source>
        <tissue evidence="7">Gonads</tissue>
    </source>
</reference>
<organism evidence="6 7">
    <name type="scientific">Sitophilus oryzae</name>
    <name type="common">Rice weevil</name>
    <name type="synonym">Curculio oryzae</name>
    <dbReference type="NCBI Taxonomy" id="7048"/>
    <lineage>
        <taxon>Eukaryota</taxon>
        <taxon>Metazoa</taxon>
        <taxon>Ecdysozoa</taxon>
        <taxon>Arthropoda</taxon>
        <taxon>Hexapoda</taxon>
        <taxon>Insecta</taxon>
        <taxon>Pterygota</taxon>
        <taxon>Neoptera</taxon>
        <taxon>Endopterygota</taxon>
        <taxon>Coleoptera</taxon>
        <taxon>Polyphaga</taxon>
        <taxon>Cucujiformia</taxon>
        <taxon>Curculionidae</taxon>
        <taxon>Dryophthorinae</taxon>
        <taxon>Sitophilus</taxon>
    </lineage>
</organism>
<dbReference type="OrthoDB" id="6778796at2759"/>
<name>A0A6J2YU26_SITOR</name>
<keyword evidence="3" id="KW-0539">Nucleus</keyword>
<dbReference type="SUPFAM" id="SSF46689">
    <property type="entry name" value="Homeodomain-like"/>
    <property type="match status" value="1"/>
</dbReference>
<dbReference type="Pfam" id="PF05225">
    <property type="entry name" value="HTH_psq"/>
    <property type="match status" value="1"/>
</dbReference>
<dbReference type="GO" id="GO:0005634">
    <property type="term" value="C:nucleus"/>
    <property type="evidence" value="ECO:0007669"/>
    <property type="project" value="UniProtKB-SubCell"/>
</dbReference>
<dbReference type="Gene3D" id="1.10.10.60">
    <property type="entry name" value="Homeodomain-like"/>
    <property type="match status" value="1"/>
</dbReference>